<dbReference type="Pfam" id="PF18898">
    <property type="entry name" value="DUF5654"/>
    <property type="match status" value="1"/>
</dbReference>
<sequence>MVKKSTKNQKDHIEKNVEKQVKKHLLKHIPEHLSEHLISKKEFIRSQFKQHASTAIIAAFSFLIALTWKDFIVHIVTSLTKPLTLEKYPYLADLYSAAIVTVIAIAGIAIVWVLLNSELKLSYDDLAAMLGKERATVRGQLNSIKQKSEGLISEQIGQNNKKRFYVPDKLKGTMLRKVKVRLKRGRKKRKEGEE</sequence>
<comment type="caution">
    <text evidence="2">The sequence shown here is derived from an EMBL/GenBank/DDBJ whole genome shotgun (WGS) entry which is preliminary data.</text>
</comment>
<evidence type="ECO:0000313" key="2">
    <source>
        <dbReference type="EMBL" id="GAG92231.1"/>
    </source>
</evidence>
<dbReference type="EMBL" id="BART01026044">
    <property type="protein sequence ID" value="GAG92231.1"/>
    <property type="molecule type" value="Genomic_DNA"/>
</dbReference>
<keyword evidence="1" id="KW-1133">Transmembrane helix</keyword>
<dbReference type="InterPro" id="IPR043713">
    <property type="entry name" value="DUF5654"/>
</dbReference>
<keyword evidence="1" id="KW-0812">Transmembrane</keyword>
<proteinExistence type="predicted"/>
<gene>
    <name evidence="2" type="ORF">S01H4_46577</name>
</gene>
<name>X1D6X3_9ZZZZ</name>
<accession>X1D6X3</accession>
<reference evidence="2" key="1">
    <citation type="journal article" date="2014" name="Front. Microbiol.">
        <title>High frequency of phylogenetically diverse reductive dehalogenase-homologous genes in deep subseafloor sedimentary metagenomes.</title>
        <authorList>
            <person name="Kawai M."/>
            <person name="Futagami T."/>
            <person name="Toyoda A."/>
            <person name="Takaki Y."/>
            <person name="Nishi S."/>
            <person name="Hori S."/>
            <person name="Arai W."/>
            <person name="Tsubouchi T."/>
            <person name="Morono Y."/>
            <person name="Uchiyama I."/>
            <person name="Ito T."/>
            <person name="Fujiyama A."/>
            <person name="Inagaki F."/>
            <person name="Takami H."/>
        </authorList>
    </citation>
    <scope>NUCLEOTIDE SEQUENCE</scope>
    <source>
        <strain evidence="2">Expedition CK06-06</strain>
    </source>
</reference>
<feature type="transmembrane region" description="Helical" evidence="1">
    <location>
        <begin position="55"/>
        <end position="75"/>
    </location>
</feature>
<feature type="transmembrane region" description="Helical" evidence="1">
    <location>
        <begin position="95"/>
        <end position="115"/>
    </location>
</feature>
<evidence type="ECO:0000256" key="1">
    <source>
        <dbReference type="SAM" id="Phobius"/>
    </source>
</evidence>
<protein>
    <submittedName>
        <fullName evidence="2">Uncharacterized protein</fullName>
    </submittedName>
</protein>
<organism evidence="2">
    <name type="scientific">marine sediment metagenome</name>
    <dbReference type="NCBI Taxonomy" id="412755"/>
    <lineage>
        <taxon>unclassified sequences</taxon>
        <taxon>metagenomes</taxon>
        <taxon>ecological metagenomes</taxon>
    </lineage>
</organism>
<keyword evidence="1" id="KW-0472">Membrane</keyword>
<dbReference type="AlphaFoldDB" id="X1D6X3"/>